<dbReference type="InterPro" id="IPR045851">
    <property type="entry name" value="AMP-bd_C_sf"/>
</dbReference>
<feature type="region of interest" description="Disordered" evidence="9">
    <location>
        <begin position="1"/>
        <end position="23"/>
    </location>
</feature>
<dbReference type="InterPro" id="IPR043427">
    <property type="entry name" value="YscJ/FliF"/>
</dbReference>
<dbReference type="PRINTS" id="PR01338">
    <property type="entry name" value="TYPE3OMKPROT"/>
</dbReference>
<evidence type="ECO:0000256" key="9">
    <source>
        <dbReference type="SAM" id="MobiDB-lite"/>
    </source>
</evidence>
<proteinExistence type="inferred from homology"/>
<keyword evidence="3 8" id="KW-0732">Signal</keyword>
<evidence type="ECO:0000256" key="4">
    <source>
        <dbReference type="ARBA" id="ARBA00023136"/>
    </source>
</evidence>
<dbReference type="PANTHER" id="PTHR30046">
    <property type="entry name" value="FLAGELLAR M-RING PROTEIN"/>
    <property type="match status" value="1"/>
</dbReference>
<keyword evidence="5 8" id="KW-0564">Palmitate</keyword>
<keyword evidence="12" id="KW-1185">Reference proteome</keyword>
<name>A0A1H7D7J0_9BURK</name>
<gene>
    <name evidence="11" type="ORF">SAMN05192539_102711</name>
</gene>
<accession>A0A1H7D7J0</accession>
<dbReference type="GO" id="GO:0009306">
    <property type="term" value="P:protein secretion"/>
    <property type="evidence" value="ECO:0007669"/>
    <property type="project" value="InterPro"/>
</dbReference>
<evidence type="ECO:0000256" key="8">
    <source>
        <dbReference type="RuleBase" id="RU364102"/>
    </source>
</evidence>
<keyword evidence="6 8" id="KW-0998">Cell outer membrane</keyword>
<dbReference type="InterPro" id="IPR003282">
    <property type="entry name" value="T3SS_SctJ"/>
</dbReference>
<reference evidence="12" key="1">
    <citation type="submission" date="2016-10" db="EMBL/GenBank/DDBJ databases">
        <authorList>
            <person name="Varghese N."/>
            <person name="Submissions S."/>
        </authorList>
    </citation>
    <scope>NUCLEOTIDE SEQUENCE [LARGE SCALE GENOMIC DNA]</scope>
    <source>
        <strain evidence="12">LMG 26031</strain>
    </source>
</reference>
<sequence length="319" mass="33337">MTASCNACNKRDTSDPCDPCDPSDTRNSRTRASCFGPAARVVAAGALVLLLAGCQKEVYSGLTEAEANQMVAVLGDAGIAASKDNDARDASDRQAWLVEVADDDMQSALTVLHANGLPKPHYASVGELFQKQGLVSTPAEERMRYLYGVSQDLTHTLQDIEGVVLARVQVVIPENDPLADKIKPSSAAVYIRYKPGVDLRAMAPMVKDLVAHSIEGLQYDNVSLFLQPAATKAAPVNGIGNALTDIVRLHSPLGWLVGALILLTLAVIALSAARRGMFGARLAGLLGGARSDGAASNGASGAAIATRGVRMSDSARDSA</sequence>
<dbReference type="Gene3D" id="3.30.300.30">
    <property type="match status" value="1"/>
</dbReference>
<evidence type="ECO:0000313" key="11">
    <source>
        <dbReference type="EMBL" id="SEJ97304.1"/>
    </source>
</evidence>
<feature type="domain" description="Flagellar M-ring N-terminal" evidence="10">
    <location>
        <begin position="57"/>
        <end position="224"/>
    </location>
</feature>
<comment type="subcellular location">
    <subcellularLocation>
        <location evidence="1">Cell outer membrane</location>
        <topology evidence="1">Lipid-anchor</topology>
    </subcellularLocation>
</comment>
<evidence type="ECO:0000313" key="12">
    <source>
        <dbReference type="Proteomes" id="UP000198866"/>
    </source>
</evidence>
<keyword evidence="8" id="KW-0812">Transmembrane</keyword>
<dbReference type="OrthoDB" id="115186at2"/>
<dbReference type="EMBL" id="FNYE01000027">
    <property type="protein sequence ID" value="SEJ97304.1"/>
    <property type="molecule type" value="Genomic_DNA"/>
</dbReference>
<evidence type="ECO:0000256" key="1">
    <source>
        <dbReference type="ARBA" id="ARBA00004459"/>
    </source>
</evidence>
<evidence type="ECO:0000256" key="6">
    <source>
        <dbReference type="ARBA" id="ARBA00023237"/>
    </source>
</evidence>
<dbReference type="AlphaFoldDB" id="A0A1H7D7J0"/>
<dbReference type="PANTHER" id="PTHR30046:SF2">
    <property type="entry name" value="YOP PROTEINS TRANSLOCATION LIPOPROTEIN J"/>
    <property type="match status" value="1"/>
</dbReference>
<dbReference type="Pfam" id="PF01514">
    <property type="entry name" value="YscJ_FliF"/>
    <property type="match status" value="1"/>
</dbReference>
<evidence type="ECO:0000256" key="7">
    <source>
        <dbReference type="ARBA" id="ARBA00023288"/>
    </source>
</evidence>
<dbReference type="Proteomes" id="UP000198866">
    <property type="component" value="Unassembled WGS sequence"/>
</dbReference>
<feature type="transmembrane region" description="Helical" evidence="8">
    <location>
        <begin position="253"/>
        <end position="273"/>
    </location>
</feature>
<keyword evidence="4 8" id="KW-0472">Membrane</keyword>
<dbReference type="STRING" id="667676.SAMN05192539_102711"/>
<keyword evidence="8" id="KW-1133">Transmembrane helix</keyword>
<dbReference type="InterPro" id="IPR006182">
    <property type="entry name" value="FliF_N_dom"/>
</dbReference>
<evidence type="ECO:0000256" key="2">
    <source>
        <dbReference type="ARBA" id="ARBA00009509"/>
    </source>
</evidence>
<keyword evidence="7 8" id="KW-0449">Lipoprotein</keyword>
<dbReference type="NCBIfam" id="TIGR02544">
    <property type="entry name" value="III_secr_YscJ"/>
    <property type="match status" value="1"/>
</dbReference>
<dbReference type="Gene3D" id="3.30.70.1530">
    <property type="entry name" value="Hypothetical protein rpa1041"/>
    <property type="match status" value="1"/>
</dbReference>
<evidence type="ECO:0000259" key="10">
    <source>
        <dbReference type="Pfam" id="PF01514"/>
    </source>
</evidence>
<dbReference type="GO" id="GO:0009279">
    <property type="term" value="C:cell outer membrane"/>
    <property type="evidence" value="ECO:0007669"/>
    <property type="project" value="UniProtKB-SubCell"/>
</dbReference>
<comment type="similarity">
    <text evidence="2 8">Belongs to the YscJ lipoprotein family.</text>
</comment>
<organism evidence="11 12">
    <name type="scientific">Paraburkholderia diazotrophica</name>
    <dbReference type="NCBI Taxonomy" id="667676"/>
    <lineage>
        <taxon>Bacteria</taxon>
        <taxon>Pseudomonadati</taxon>
        <taxon>Pseudomonadota</taxon>
        <taxon>Betaproteobacteria</taxon>
        <taxon>Burkholderiales</taxon>
        <taxon>Burkholderiaceae</taxon>
        <taxon>Paraburkholderia</taxon>
    </lineage>
</organism>
<evidence type="ECO:0000256" key="3">
    <source>
        <dbReference type="ARBA" id="ARBA00022729"/>
    </source>
</evidence>
<evidence type="ECO:0000256" key="5">
    <source>
        <dbReference type="ARBA" id="ARBA00023139"/>
    </source>
</evidence>
<protein>
    <recommendedName>
        <fullName evidence="8">Lipoprotein</fullName>
    </recommendedName>
</protein>